<proteinExistence type="predicted"/>
<sequence length="291" mass="32643">MPKKAISSSNQSCNIPSYPQSLPPVRPQPQDPVPPVKQLPTAPASTLNDLQTQLQDTQTSLASHIWALEGVFAEHKAIKRKVGMLRQLMESKTASKRQHEEEEFGSGDDDDTRSIGTVVPHELEPVVEENEDQLARQEEEDEEDRRRRRQLTALYSSLHWNFSALELSSSLLAQHAIAQSTISALELKVSELETLVKTTQLQPQPAPVVEVTPYPSETLTQMLTDWKKSVEGQWSSVRAEWAAEPPSPPRLHMNTVTTLLNQLKINESTSFSRHPINIVFTVLEETLDECA</sequence>
<evidence type="ECO:0000313" key="3">
    <source>
        <dbReference type="Proteomes" id="UP000054166"/>
    </source>
</evidence>
<dbReference type="OrthoDB" id="3070469at2759"/>
<feature type="region of interest" description="Disordered" evidence="1">
    <location>
        <begin position="1"/>
        <end position="43"/>
    </location>
</feature>
<dbReference type="STRING" id="765440.A0A0C3GJ02"/>
<dbReference type="EMBL" id="KN832973">
    <property type="protein sequence ID" value="KIM90626.1"/>
    <property type="molecule type" value="Genomic_DNA"/>
</dbReference>
<dbReference type="Proteomes" id="UP000054166">
    <property type="component" value="Unassembled WGS sequence"/>
</dbReference>
<feature type="compositionally biased region" description="Pro residues" evidence="1">
    <location>
        <begin position="21"/>
        <end position="37"/>
    </location>
</feature>
<protein>
    <submittedName>
        <fullName evidence="2">Uncharacterized protein</fullName>
    </submittedName>
</protein>
<accession>A0A0C3GJ02</accession>
<evidence type="ECO:0000313" key="2">
    <source>
        <dbReference type="EMBL" id="KIM90626.1"/>
    </source>
</evidence>
<dbReference type="HOGENOM" id="CLU_956813_0_0_1"/>
<feature type="region of interest" description="Disordered" evidence="1">
    <location>
        <begin position="91"/>
        <end position="144"/>
    </location>
</feature>
<dbReference type="InParanoid" id="A0A0C3GJ02"/>
<keyword evidence="3" id="KW-1185">Reference proteome</keyword>
<feature type="compositionally biased region" description="Polar residues" evidence="1">
    <location>
        <begin position="1"/>
        <end position="20"/>
    </location>
</feature>
<feature type="compositionally biased region" description="Acidic residues" evidence="1">
    <location>
        <begin position="101"/>
        <end position="111"/>
    </location>
</feature>
<organism evidence="2 3">
    <name type="scientific">Piloderma croceum (strain F 1598)</name>
    <dbReference type="NCBI Taxonomy" id="765440"/>
    <lineage>
        <taxon>Eukaryota</taxon>
        <taxon>Fungi</taxon>
        <taxon>Dikarya</taxon>
        <taxon>Basidiomycota</taxon>
        <taxon>Agaricomycotina</taxon>
        <taxon>Agaricomycetes</taxon>
        <taxon>Agaricomycetidae</taxon>
        <taxon>Atheliales</taxon>
        <taxon>Atheliaceae</taxon>
        <taxon>Piloderma</taxon>
    </lineage>
</organism>
<reference evidence="3" key="2">
    <citation type="submission" date="2015-01" db="EMBL/GenBank/DDBJ databases">
        <title>Evolutionary Origins and Diversification of the Mycorrhizal Mutualists.</title>
        <authorList>
            <consortium name="DOE Joint Genome Institute"/>
            <consortium name="Mycorrhizal Genomics Consortium"/>
            <person name="Kohler A."/>
            <person name="Kuo A."/>
            <person name="Nagy L.G."/>
            <person name="Floudas D."/>
            <person name="Copeland A."/>
            <person name="Barry K.W."/>
            <person name="Cichocki N."/>
            <person name="Veneault-Fourrey C."/>
            <person name="LaButti K."/>
            <person name="Lindquist E.A."/>
            <person name="Lipzen A."/>
            <person name="Lundell T."/>
            <person name="Morin E."/>
            <person name="Murat C."/>
            <person name="Riley R."/>
            <person name="Ohm R."/>
            <person name="Sun H."/>
            <person name="Tunlid A."/>
            <person name="Henrissat B."/>
            <person name="Grigoriev I.V."/>
            <person name="Hibbett D.S."/>
            <person name="Martin F."/>
        </authorList>
    </citation>
    <scope>NUCLEOTIDE SEQUENCE [LARGE SCALE GENOMIC DNA]</scope>
    <source>
        <strain evidence="3">F 1598</strain>
    </source>
</reference>
<evidence type="ECO:0000256" key="1">
    <source>
        <dbReference type="SAM" id="MobiDB-lite"/>
    </source>
</evidence>
<reference evidence="2 3" key="1">
    <citation type="submission" date="2014-04" db="EMBL/GenBank/DDBJ databases">
        <authorList>
            <consortium name="DOE Joint Genome Institute"/>
            <person name="Kuo A."/>
            <person name="Tarkka M."/>
            <person name="Buscot F."/>
            <person name="Kohler A."/>
            <person name="Nagy L.G."/>
            <person name="Floudas D."/>
            <person name="Copeland A."/>
            <person name="Barry K.W."/>
            <person name="Cichocki N."/>
            <person name="Veneault-Fourrey C."/>
            <person name="LaButti K."/>
            <person name="Lindquist E.A."/>
            <person name="Lipzen A."/>
            <person name="Lundell T."/>
            <person name="Morin E."/>
            <person name="Murat C."/>
            <person name="Sun H."/>
            <person name="Tunlid A."/>
            <person name="Henrissat B."/>
            <person name="Grigoriev I.V."/>
            <person name="Hibbett D.S."/>
            <person name="Martin F."/>
            <person name="Nordberg H.P."/>
            <person name="Cantor M.N."/>
            <person name="Hua S.X."/>
        </authorList>
    </citation>
    <scope>NUCLEOTIDE SEQUENCE [LARGE SCALE GENOMIC DNA]</scope>
    <source>
        <strain evidence="2 3">F 1598</strain>
    </source>
</reference>
<dbReference type="AlphaFoldDB" id="A0A0C3GJ02"/>
<feature type="compositionally biased region" description="Acidic residues" evidence="1">
    <location>
        <begin position="125"/>
        <end position="143"/>
    </location>
</feature>
<gene>
    <name evidence="2" type="ORF">PILCRDRAFT_1887</name>
</gene>
<name>A0A0C3GJ02_PILCF</name>